<dbReference type="Proteomes" id="UP000002051">
    <property type="component" value="Unassembled WGS sequence"/>
</dbReference>
<dbReference type="HOGENOM" id="CLU_1998409_0_0_1"/>
<reference evidence="1 3" key="2">
    <citation type="journal article" date="2014" name="BMC Genomics">
        <title>An improved genome release (version Mt4.0) for the model legume Medicago truncatula.</title>
        <authorList>
            <person name="Tang H."/>
            <person name="Krishnakumar V."/>
            <person name="Bidwell S."/>
            <person name="Rosen B."/>
            <person name="Chan A."/>
            <person name="Zhou S."/>
            <person name="Gentzbittel L."/>
            <person name="Childs K.L."/>
            <person name="Yandell M."/>
            <person name="Gundlach H."/>
            <person name="Mayer K.F."/>
            <person name="Schwartz D.C."/>
            <person name="Town C.D."/>
        </authorList>
    </citation>
    <scope>GENOME REANNOTATION</scope>
    <source>
        <strain evidence="1">A17</strain>
        <strain evidence="2 3">cv. Jemalong A17</strain>
    </source>
</reference>
<keyword evidence="3" id="KW-1185">Reference proteome</keyword>
<evidence type="ECO:0000313" key="2">
    <source>
        <dbReference type="EnsemblPlants" id="KEH15965"/>
    </source>
</evidence>
<reference evidence="2" key="3">
    <citation type="submission" date="2015-06" db="UniProtKB">
        <authorList>
            <consortium name="EnsemblPlants"/>
        </authorList>
    </citation>
    <scope>IDENTIFICATION</scope>
    <source>
        <strain evidence="2">cv. Jemalong A17</strain>
    </source>
</reference>
<feature type="non-terminal residue" evidence="1">
    <location>
        <position position="1"/>
    </location>
</feature>
<name>A0A072TQY6_MEDTR</name>
<dbReference type="AlphaFoldDB" id="A0A072TQY6"/>
<dbReference type="EnsemblPlants" id="KEH15965">
    <property type="protein sequence ID" value="KEH15965"/>
    <property type="gene ID" value="MTR_0412s0010"/>
</dbReference>
<reference evidence="1 3" key="1">
    <citation type="journal article" date="2011" name="Nature">
        <title>The Medicago genome provides insight into the evolution of rhizobial symbioses.</title>
        <authorList>
            <person name="Young N.D."/>
            <person name="Debelle F."/>
            <person name="Oldroyd G.E."/>
            <person name="Geurts R."/>
            <person name="Cannon S.B."/>
            <person name="Udvardi M.K."/>
            <person name="Benedito V.A."/>
            <person name="Mayer K.F."/>
            <person name="Gouzy J."/>
            <person name="Schoof H."/>
            <person name="Van de Peer Y."/>
            <person name="Proost S."/>
            <person name="Cook D.R."/>
            <person name="Meyers B.C."/>
            <person name="Spannagl M."/>
            <person name="Cheung F."/>
            <person name="De Mita S."/>
            <person name="Krishnakumar V."/>
            <person name="Gundlach H."/>
            <person name="Zhou S."/>
            <person name="Mudge J."/>
            <person name="Bharti A.K."/>
            <person name="Murray J.D."/>
            <person name="Naoumkina M.A."/>
            <person name="Rosen B."/>
            <person name="Silverstein K.A."/>
            <person name="Tang H."/>
            <person name="Rombauts S."/>
            <person name="Zhao P.X."/>
            <person name="Zhou P."/>
            <person name="Barbe V."/>
            <person name="Bardou P."/>
            <person name="Bechner M."/>
            <person name="Bellec A."/>
            <person name="Berger A."/>
            <person name="Berges H."/>
            <person name="Bidwell S."/>
            <person name="Bisseling T."/>
            <person name="Choisne N."/>
            <person name="Couloux A."/>
            <person name="Denny R."/>
            <person name="Deshpande S."/>
            <person name="Dai X."/>
            <person name="Doyle J.J."/>
            <person name="Dudez A.M."/>
            <person name="Farmer A.D."/>
            <person name="Fouteau S."/>
            <person name="Franken C."/>
            <person name="Gibelin C."/>
            <person name="Gish J."/>
            <person name="Goldstein S."/>
            <person name="Gonzalez A.J."/>
            <person name="Green P.J."/>
            <person name="Hallab A."/>
            <person name="Hartog M."/>
            <person name="Hua A."/>
            <person name="Humphray S.J."/>
            <person name="Jeong D.H."/>
            <person name="Jing Y."/>
            <person name="Jocker A."/>
            <person name="Kenton S.M."/>
            <person name="Kim D.J."/>
            <person name="Klee K."/>
            <person name="Lai H."/>
            <person name="Lang C."/>
            <person name="Lin S."/>
            <person name="Macmil S.L."/>
            <person name="Magdelenat G."/>
            <person name="Matthews L."/>
            <person name="McCorrison J."/>
            <person name="Monaghan E.L."/>
            <person name="Mun J.H."/>
            <person name="Najar F.Z."/>
            <person name="Nicholson C."/>
            <person name="Noirot C."/>
            <person name="O'Bleness M."/>
            <person name="Paule C.R."/>
            <person name="Poulain J."/>
            <person name="Prion F."/>
            <person name="Qin B."/>
            <person name="Qu C."/>
            <person name="Retzel E.F."/>
            <person name="Riddle C."/>
            <person name="Sallet E."/>
            <person name="Samain S."/>
            <person name="Samson N."/>
            <person name="Sanders I."/>
            <person name="Saurat O."/>
            <person name="Scarpelli C."/>
            <person name="Schiex T."/>
            <person name="Segurens B."/>
            <person name="Severin A.J."/>
            <person name="Sherrier D.J."/>
            <person name="Shi R."/>
            <person name="Sims S."/>
            <person name="Singer S.R."/>
            <person name="Sinharoy S."/>
            <person name="Sterck L."/>
            <person name="Viollet A."/>
            <person name="Wang B.B."/>
            <person name="Wang K."/>
            <person name="Wang M."/>
            <person name="Wang X."/>
            <person name="Warfsmann J."/>
            <person name="Weissenbach J."/>
            <person name="White D.D."/>
            <person name="White J.D."/>
            <person name="Wiley G.B."/>
            <person name="Wincker P."/>
            <person name="Xing Y."/>
            <person name="Yang L."/>
            <person name="Yao Z."/>
            <person name="Ying F."/>
            <person name="Zhai J."/>
            <person name="Zhou L."/>
            <person name="Zuber A."/>
            <person name="Denarie J."/>
            <person name="Dixon R.A."/>
            <person name="May G.D."/>
            <person name="Schwartz D.C."/>
            <person name="Rogers J."/>
            <person name="Quetier F."/>
            <person name="Town C.D."/>
            <person name="Roe B.A."/>
        </authorList>
    </citation>
    <scope>NUCLEOTIDE SEQUENCE [LARGE SCALE GENOMIC DNA]</scope>
    <source>
        <strain evidence="1">A17</strain>
        <strain evidence="2 3">cv. Jemalong A17</strain>
    </source>
</reference>
<organism evidence="1 3">
    <name type="scientific">Medicago truncatula</name>
    <name type="common">Barrel medic</name>
    <name type="synonym">Medicago tribuloides</name>
    <dbReference type="NCBI Taxonomy" id="3880"/>
    <lineage>
        <taxon>Eukaryota</taxon>
        <taxon>Viridiplantae</taxon>
        <taxon>Streptophyta</taxon>
        <taxon>Embryophyta</taxon>
        <taxon>Tracheophyta</taxon>
        <taxon>Spermatophyta</taxon>
        <taxon>Magnoliopsida</taxon>
        <taxon>eudicotyledons</taxon>
        <taxon>Gunneridae</taxon>
        <taxon>Pentapetalae</taxon>
        <taxon>rosids</taxon>
        <taxon>fabids</taxon>
        <taxon>Fabales</taxon>
        <taxon>Fabaceae</taxon>
        <taxon>Papilionoideae</taxon>
        <taxon>50 kb inversion clade</taxon>
        <taxon>NPAAA clade</taxon>
        <taxon>Hologalegina</taxon>
        <taxon>IRL clade</taxon>
        <taxon>Trifolieae</taxon>
        <taxon>Medicago</taxon>
    </lineage>
</organism>
<proteinExistence type="predicted"/>
<dbReference type="EMBL" id="KL403137">
    <property type="protein sequence ID" value="KEH15965.1"/>
    <property type="molecule type" value="Genomic_DNA"/>
</dbReference>
<gene>
    <name evidence="1" type="ORF">MTR_0412s0010</name>
</gene>
<evidence type="ECO:0000313" key="1">
    <source>
        <dbReference type="EMBL" id="KEH15965.1"/>
    </source>
</evidence>
<accession>A0A072TQY6</accession>
<evidence type="ECO:0000313" key="3">
    <source>
        <dbReference type="Proteomes" id="UP000002051"/>
    </source>
</evidence>
<evidence type="ECO:0008006" key="4">
    <source>
        <dbReference type="Google" id="ProtNLM"/>
    </source>
</evidence>
<protein>
    <recommendedName>
        <fullName evidence="4">DUF4219 domain-containing protein</fullName>
    </recommendedName>
</protein>
<sequence length="120" mass="14031">LFCLTSIFNGDSTQFSWWKSKIYSYIIGIDDELWDVIKDGPVFEVEEEGLVTDRKKLTNIQKKIYKKPHRVRRVMVEALSHAEYMNIGDRSTAKSIFELLCSTYKENQQVKEAKANQLVH</sequence>